<dbReference type="Pfam" id="PF06569">
    <property type="entry name" value="DUF1128"/>
    <property type="match status" value="1"/>
</dbReference>
<reference evidence="1" key="1">
    <citation type="journal article" date="2021" name="PeerJ">
        <title>Extensive microbial diversity within the chicken gut microbiome revealed by metagenomics and culture.</title>
        <authorList>
            <person name="Gilroy R."/>
            <person name="Ravi A."/>
            <person name="Getino M."/>
            <person name="Pursley I."/>
            <person name="Horton D.L."/>
            <person name="Alikhan N.F."/>
            <person name="Baker D."/>
            <person name="Gharbi K."/>
            <person name="Hall N."/>
            <person name="Watson M."/>
            <person name="Adriaenssens E.M."/>
            <person name="Foster-Nyarko E."/>
            <person name="Jarju S."/>
            <person name="Secka A."/>
            <person name="Antonio M."/>
            <person name="Oren A."/>
            <person name="Chaudhuri R.R."/>
            <person name="La Ragione R."/>
            <person name="Hildebrand F."/>
            <person name="Pallen M.J."/>
        </authorList>
    </citation>
    <scope>NUCLEOTIDE SEQUENCE</scope>
    <source>
        <strain evidence="1">ChiHjej13B12-752</strain>
    </source>
</reference>
<name>A0A9D1TZ96_9STAP</name>
<reference evidence="1" key="2">
    <citation type="submission" date="2021-04" db="EMBL/GenBank/DDBJ databases">
        <authorList>
            <person name="Gilroy R."/>
        </authorList>
    </citation>
    <scope>NUCLEOTIDE SEQUENCE</scope>
    <source>
        <strain evidence="1">ChiHjej13B12-752</strain>
    </source>
</reference>
<dbReference type="InterPro" id="IPR009507">
    <property type="entry name" value="UPF0435"/>
</dbReference>
<gene>
    <name evidence="1" type="ORF">H9891_04535</name>
</gene>
<organism evidence="1 2">
    <name type="scientific">Candidatus Salinicoccus stercoripullorum</name>
    <dbReference type="NCBI Taxonomy" id="2838756"/>
    <lineage>
        <taxon>Bacteria</taxon>
        <taxon>Bacillati</taxon>
        <taxon>Bacillota</taxon>
        <taxon>Bacilli</taxon>
        <taxon>Bacillales</taxon>
        <taxon>Staphylococcaceae</taxon>
        <taxon>Salinicoccus</taxon>
    </lineage>
</organism>
<accession>A0A9D1TZ96</accession>
<sequence length="66" mass="7341">MDKGTMLNEIEDKLNVVNKGMFKPGDFNDESLGEIEEIHSMVTGRTSISAIEQSAIIEELSKLRNS</sequence>
<dbReference type="AlphaFoldDB" id="A0A9D1TZ96"/>
<protein>
    <submittedName>
        <fullName evidence="1">DUF1128 family protein</fullName>
    </submittedName>
</protein>
<dbReference type="Proteomes" id="UP000823989">
    <property type="component" value="Unassembled WGS sequence"/>
</dbReference>
<proteinExistence type="predicted"/>
<evidence type="ECO:0000313" key="2">
    <source>
        <dbReference type="Proteomes" id="UP000823989"/>
    </source>
</evidence>
<comment type="caution">
    <text evidence="1">The sequence shown here is derived from an EMBL/GenBank/DDBJ whole genome shotgun (WGS) entry which is preliminary data.</text>
</comment>
<evidence type="ECO:0000313" key="1">
    <source>
        <dbReference type="EMBL" id="HIW12408.1"/>
    </source>
</evidence>
<dbReference type="EMBL" id="DXHR01000015">
    <property type="protein sequence ID" value="HIW12408.1"/>
    <property type="molecule type" value="Genomic_DNA"/>
</dbReference>